<evidence type="ECO:0000256" key="1">
    <source>
        <dbReference type="ARBA" id="ARBA00022603"/>
    </source>
</evidence>
<dbReference type="PANTHER" id="PTHR11548">
    <property type="entry name" value="THYMIDYLATE SYNTHASE 1"/>
    <property type="match status" value="1"/>
</dbReference>
<evidence type="ECO:0000313" key="4">
    <source>
        <dbReference type="EMBL" id="MCU7549818.1"/>
    </source>
</evidence>
<dbReference type="Pfam" id="PF00303">
    <property type="entry name" value="Thymidylat_synt"/>
    <property type="match status" value="1"/>
</dbReference>
<dbReference type="GO" id="GO:0005829">
    <property type="term" value="C:cytosol"/>
    <property type="evidence" value="ECO:0007669"/>
    <property type="project" value="TreeGrafter"/>
</dbReference>
<keyword evidence="2" id="KW-0808">Transferase</keyword>
<dbReference type="InterPro" id="IPR045097">
    <property type="entry name" value="Thymidate_synth/dCMP_Mease"/>
</dbReference>
<keyword evidence="5" id="KW-1185">Reference proteome</keyword>
<dbReference type="Proteomes" id="UP001155483">
    <property type="component" value="Unassembled WGS sequence"/>
</dbReference>
<reference evidence="4" key="1">
    <citation type="submission" date="2022-09" db="EMBL/GenBank/DDBJ databases">
        <authorList>
            <person name="Yuan C."/>
            <person name="Ke Z."/>
        </authorList>
    </citation>
    <scope>NUCLEOTIDE SEQUENCE</scope>
    <source>
        <strain evidence="4">LB-8</strain>
    </source>
</reference>
<dbReference type="InterPro" id="IPR036926">
    <property type="entry name" value="Thymidate_synth/dCMP_Mease_sf"/>
</dbReference>
<sequence length="345" mass="40815">MYIQEFDGINSFLIGIARLLLNNGESRVTRNFETVELNHPIIIKIKNPLSRLVTLKERNWNHVLPYAESLWISSGRNDMGMIGSYLKKMYDFSDDNISMRAAYGPRLRYFSGVPNDYENNLNQKSIKVHIEKIIEVDQFSFIEKVFKKDPYTRQGIISITDPAKDYFDNNYELKKTKDFPCTNNIQFLRRDNSLDVITHMRSNDFFWGASAVNIFNFTFIQEYFAKILGLDVGYYYHIVNNLHYYKDFQKKVETIANLTECKDDYFAYKKSFNNLAEFDARIAKLEKFEDELRKSNTKKLITFDDDFFDDWAKVLFAFHTKQPSIKFSNPLLNELHERKQLKAIH</sequence>
<keyword evidence="1" id="KW-0489">Methyltransferase</keyword>
<comment type="caution">
    <text evidence="4">The sequence shown here is derived from an EMBL/GenBank/DDBJ whole genome shotgun (WGS) entry which is preliminary data.</text>
</comment>
<evidence type="ECO:0000256" key="2">
    <source>
        <dbReference type="ARBA" id="ARBA00022679"/>
    </source>
</evidence>
<dbReference type="GO" id="GO:0032259">
    <property type="term" value="P:methylation"/>
    <property type="evidence" value="ECO:0007669"/>
    <property type="project" value="UniProtKB-KW"/>
</dbReference>
<reference evidence="4" key="2">
    <citation type="submission" date="2023-04" db="EMBL/GenBank/DDBJ databases">
        <title>Paracnuella aquatica gen. nov., sp. nov., a member of the family Chitinophagaceae isolated from a hot spring.</title>
        <authorList>
            <person name="Wang C."/>
        </authorList>
    </citation>
    <scope>NUCLEOTIDE SEQUENCE</scope>
    <source>
        <strain evidence="4">LB-8</strain>
    </source>
</reference>
<dbReference type="AlphaFoldDB" id="A0A9X3BIA8"/>
<gene>
    <name evidence="4" type="ORF">OCK74_11870</name>
</gene>
<dbReference type="GO" id="GO:0004799">
    <property type="term" value="F:thymidylate synthase activity"/>
    <property type="evidence" value="ECO:0007669"/>
    <property type="project" value="TreeGrafter"/>
</dbReference>
<dbReference type="GO" id="GO:0006231">
    <property type="term" value="P:dTMP biosynthetic process"/>
    <property type="evidence" value="ECO:0007669"/>
    <property type="project" value="TreeGrafter"/>
</dbReference>
<dbReference type="SUPFAM" id="SSF55831">
    <property type="entry name" value="Thymidylate synthase/dCMP hydroxymethylase"/>
    <property type="match status" value="1"/>
</dbReference>
<feature type="domain" description="Thymidylate synthase/dCMP hydroxymethylase" evidence="3">
    <location>
        <begin position="21"/>
        <end position="261"/>
    </location>
</feature>
<organism evidence="4 5">
    <name type="scientific">Paraflavisolibacter caeni</name>
    <dbReference type="NCBI Taxonomy" id="2982496"/>
    <lineage>
        <taxon>Bacteria</taxon>
        <taxon>Pseudomonadati</taxon>
        <taxon>Bacteroidota</taxon>
        <taxon>Chitinophagia</taxon>
        <taxon>Chitinophagales</taxon>
        <taxon>Chitinophagaceae</taxon>
        <taxon>Paraflavisolibacter</taxon>
    </lineage>
</organism>
<protein>
    <submittedName>
        <fullName evidence="4">Thymidylate synthase</fullName>
    </submittedName>
</protein>
<accession>A0A9X3BIA8</accession>
<proteinExistence type="predicted"/>
<evidence type="ECO:0000259" key="3">
    <source>
        <dbReference type="Pfam" id="PF00303"/>
    </source>
</evidence>
<dbReference type="Gene3D" id="3.30.572.10">
    <property type="entry name" value="Thymidylate synthase/dCMP hydroxymethylase domain"/>
    <property type="match status" value="1"/>
</dbReference>
<dbReference type="EMBL" id="JAOTIF010000008">
    <property type="protein sequence ID" value="MCU7549818.1"/>
    <property type="molecule type" value="Genomic_DNA"/>
</dbReference>
<dbReference type="RefSeq" id="WP_279297260.1">
    <property type="nucleotide sequence ID" value="NZ_JAOTIF010000008.1"/>
</dbReference>
<evidence type="ECO:0000313" key="5">
    <source>
        <dbReference type="Proteomes" id="UP001155483"/>
    </source>
</evidence>
<dbReference type="PANTHER" id="PTHR11548:SF9">
    <property type="entry name" value="THYMIDYLATE SYNTHASE"/>
    <property type="match status" value="1"/>
</dbReference>
<name>A0A9X3BIA8_9BACT</name>
<dbReference type="InterPro" id="IPR023451">
    <property type="entry name" value="Thymidate_synth/dCMP_Mease_dom"/>
</dbReference>